<evidence type="ECO:0000256" key="2">
    <source>
        <dbReference type="ARBA" id="ARBA00005722"/>
    </source>
</evidence>
<evidence type="ECO:0008006" key="9">
    <source>
        <dbReference type="Google" id="ProtNLM"/>
    </source>
</evidence>
<accession>A0ABM7PFE6</accession>
<dbReference type="RefSeq" id="WP_236892615.1">
    <property type="nucleotide sequence ID" value="NZ_AP024488.1"/>
</dbReference>
<dbReference type="EMBL" id="AP024488">
    <property type="protein sequence ID" value="BCS96287.1"/>
    <property type="molecule type" value="Genomic_DNA"/>
</dbReference>
<evidence type="ECO:0000256" key="5">
    <source>
        <dbReference type="ARBA" id="ARBA00023237"/>
    </source>
</evidence>
<reference evidence="7 8" key="1">
    <citation type="submission" date="2021-02" db="EMBL/GenBank/DDBJ databases">
        <title>Complete genome of Desulfoluna sp. strain ASN36.</title>
        <authorList>
            <person name="Takahashi A."/>
            <person name="Kojima H."/>
            <person name="Fukui M."/>
        </authorList>
    </citation>
    <scope>NUCLEOTIDE SEQUENCE [LARGE SCALE GENOMIC DNA]</scope>
    <source>
        <strain evidence="7 8">ASN36</strain>
    </source>
</reference>
<keyword evidence="8" id="KW-1185">Reference proteome</keyword>
<dbReference type="Proteomes" id="UP001320148">
    <property type="component" value="Chromosome"/>
</dbReference>
<dbReference type="InterPro" id="IPR018673">
    <property type="entry name" value="DUF2141"/>
</dbReference>
<keyword evidence="5" id="KW-0998">Cell outer membrane</keyword>
<dbReference type="PANTHER" id="PTHR38776:SF1">
    <property type="entry name" value="MLTA-INTERACTING PROTEIN-RELATED"/>
    <property type="match status" value="1"/>
</dbReference>
<evidence type="ECO:0000313" key="7">
    <source>
        <dbReference type="EMBL" id="BCS96287.1"/>
    </source>
</evidence>
<comment type="similarity">
    <text evidence="2">Belongs to the MipA/OmpV family.</text>
</comment>
<sequence length="370" mass="40298">MKLPLLAVLSSLIFLGWSLAGNAAELTVRLDDPPTEGIVAFVLFDSANAFGDLRDPVKLVKHPLDGRDLYLIEEIPAGEYALLVYYDENNNGKIDKNFIGIPKEPLGFSNRYEPKGPPSYSRAAFVLEEEETRHFDVTLYRPMGKLGRLGVGVGVIARSSPYKDYNGGVSQVIPAISYTGSRLQVYGPNIKLGLVGSGKLRLAATGNYRMGVYEEDESDFLEGMGDRKDTFMAGLALQAELPGGVDISALYEHDVLDEIGGGAARLGMSKSFQAGVFRFSPQIGLNWLSSSLSNHDYGVPTENATPERPAYDPGDTVSFEGGLGMFVEITKEWMIIVNTSMEFLDDGVTDSPIVSEDYVIKGFGALNYVF</sequence>
<evidence type="ECO:0000313" key="8">
    <source>
        <dbReference type="Proteomes" id="UP001320148"/>
    </source>
</evidence>
<proteinExistence type="inferred from homology"/>
<dbReference type="PANTHER" id="PTHR38776">
    <property type="entry name" value="MLTA-INTERACTING PROTEIN-RELATED"/>
    <property type="match status" value="1"/>
</dbReference>
<feature type="chain" id="PRO_5047197868" description="DUF2141 domain-containing protein" evidence="6">
    <location>
        <begin position="24"/>
        <end position="370"/>
    </location>
</feature>
<dbReference type="Pfam" id="PF06629">
    <property type="entry name" value="MipA"/>
    <property type="match status" value="1"/>
</dbReference>
<keyword evidence="4" id="KW-0472">Membrane</keyword>
<evidence type="ECO:0000256" key="6">
    <source>
        <dbReference type="SAM" id="SignalP"/>
    </source>
</evidence>
<gene>
    <name evidence="7" type="ORF">DSLASN_19190</name>
</gene>
<evidence type="ECO:0000256" key="1">
    <source>
        <dbReference type="ARBA" id="ARBA00004442"/>
    </source>
</evidence>
<name>A0ABM7PFE6_9BACT</name>
<keyword evidence="3 6" id="KW-0732">Signal</keyword>
<comment type="subcellular location">
    <subcellularLocation>
        <location evidence="1">Cell outer membrane</location>
    </subcellularLocation>
</comment>
<dbReference type="Pfam" id="PF09912">
    <property type="entry name" value="DUF2141"/>
    <property type="match status" value="1"/>
</dbReference>
<evidence type="ECO:0000256" key="3">
    <source>
        <dbReference type="ARBA" id="ARBA00022729"/>
    </source>
</evidence>
<protein>
    <recommendedName>
        <fullName evidence="9">DUF2141 domain-containing protein</fullName>
    </recommendedName>
</protein>
<dbReference type="InterPro" id="IPR010583">
    <property type="entry name" value="MipA"/>
</dbReference>
<organism evidence="7 8">
    <name type="scientific">Desulfoluna limicola</name>
    <dbReference type="NCBI Taxonomy" id="2810562"/>
    <lineage>
        <taxon>Bacteria</taxon>
        <taxon>Pseudomonadati</taxon>
        <taxon>Thermodesulfobacteriota</taxon>
        <taxon>Desulfobacteria</taxon>
        <taxon>Desulfobacterales</taxon>
        <taxon>Desulfolunaceae</taxon>
        <taxon>Desulfoluna</taxon>
    </lineage>
</organism>
<evidence type="ECO:0000256" key="4">
    <source>
        <dbReference type="ARBA" id="ARBA00023136"/>
    </source>
</evidence>
<feature type="signal peptide" evidence="6">
    <location>
        <begin position="1"/>
        <end position="23"/>
    </location>
</feature>